<keyword evidence="1" id="KW-0812">Transmembrane</keyword>
<accession>A0A9P6CAN4</accession>
<dbReference type="Proteomes" id="UP000807353">
    <property type="component" value="Unassembled WGS sequence"/>
</dbReference>
<keyword evidence="3" id="KW-1185">Reference proteome</keyword>
<dbReference type="AlphaFoldDB" id="A0A9P6CAN4"/>
<sequence>MPLDRKEVVRWDILVYHLVSIFFFFVIMFCVDCFDFFFRCYFRRNTMRPRVVLDFFFPACEYQEPPQKLRITKSNIKFFYTIEDSTLQPSSISGFPIKNTSLRPYFPETNFLDELLFPNEPRFASSFSKPTHLRSPISPFQYLDRIRTGSTFRKKKKISIHVSFTQRKLTNKPHTHTPHGHTMFPKTLCFEFPLIYFPVLK</sequence>
<evidence type="ECO:0000313" key="3">
    <source>
        <dbReference type="Proteomes" id="UP000807353"/>
    </source>
</evidence>
<keyword evidence="1" id="KW-1133">Transmembrane helix</keyword>
<evidence type="ECO:0000256" key="1">
    <source>
        <dbReference type="SAM" id="Phobius"/>
    </source>
</evidence>
<organism evidence="2 3">
    <name type="scientific">Collybia nuda</name>
    <dbReference type="NCBI Taxonomy" id="64659"/>
    <lineage>
        <taxon>Eukaryota</taxon>
        <taxon>Fungi</taxon>
        <taxon>Dikarya</taxon>
        <taxon>Basidiomycota</taxon>
        <taxon>Agaricomycotina</taxon>
        <taxon>Agaricomycetes</taxon>
        <taxon>Agaricomycetidae</taxon>
        <taxon>Agaricales</taxon>
        <taxon>Tricholomatineae</taxon>
        <taxon>Clitocybaceae</taxon>
        <taxon>Collybia</taxon>
    </lineage>
</organism>
<feature type="transmembrane region" description="Helical" evidence="1">
    <location>
        <begin position="13"/>
        <end position="38"/>
    </location>
</feature>
<comment type="caution">
    <text evidence="2">The sequence shown here is derived from an EMBL/GenBank/DDBJ whole genome shotgun (WGS) entry which is preliminary data.</text>
</comment>
<reference evidence="2" key="1">
    <citation type="submission" date="2020-11" db="EMBL/GenBank/DDBJ databases">
        <authorList>
            <consortium name="DOE Joint Genome Institute"/>
            <person name="Ahrendt S."/>
            <person name="Riley R."/>
            <person name="Andreopoulos W."/>
            <person name="Labutti K."/>
            <person name="Pangilinan J."/>
            <person name="Ruiz-Duenas F.J."/>
            <person name="Barrasa J.M."/>
            <person name="Sanchez-Garcia M."/>
            <person name="Camarero S."/>
            <person name="Miyauchi S."/>
            <person name="Serrano A."/>
            <person name="Linde D."/>
            <person name="Babiker R."/>
            <person name="Drula E."/>
            <person name="Ayuso-Fernandez I."/>
            <person name="Pacheco R."/>
            <person name="Padilla G."/>
            <person name="Ferreira P."/>
            <person name="Barriuso J."/>
            <person name="Kellner H."/>
            <person name="Castanera R."/>
            <person name="Alfaro M."/>
            <person name="Ramirez L."/>
            <person name="Pisabarro A.G."/>
            <person name="Kuo A."/>
            <person name="Tritt A."/>
            <person name="Lipzen A."/>
            <person name="He G."/>
            <person name="Yan M."/>
            <person name="Ng V."/>
            <person name="Cullen D."/>
            <person name="Martin F."/>
            <person name="Rosso M.-N."/>
            <person name="Henrissat B."/>
            <person name="Hibbett D."/>
            <person name="Martinez A.T."/>
            <person name="Grigoriev I.V."/>
        </authorList>
    </citation>
    <scope>NUCLEOTIDE SEQUENCE</scope>
    <source>
        <strain evidence="2">CBS 247.69</strain>
    </source>
</reference>
<gene>
    <name evidence="2" type="ORF">BDZ94DRAFT_100777</name>
</gene>
<proteinExistence type="predicted"/>
<evidence type="ECO:0000313" key="2">
    <source>
        <dbReference type="EMBL" id="KAF9458527.1"/>
    </source>
</evidence>
<name>A0A9P6CAN4_9AGAR</name>
<protein>
    <submittedName>
        <fullName evidence="2">Uncharacterized protein</fullName>
    </submittedName>
</protein>
<keyword evidence="1" id="KW-0472">Membrane</keyword>
<dbReference type="EMBL" id="MU150338">
    <property type="protein sequence ID" value="KAF9458527.1"/>
    <property type="molecule type" value="Genomic_DNA"/>
</dbReference>